<organism evidence="1 2">
    <name type="scientific">Fusarium coffeatum</name>
    <dbReference type="NCBI Taxonomy" id="231269"/>
    <lineage>
        <taxon>Eukaryota</taxon>
        <taxon>Fungi</taxon>
        <taxon>Dikarya</taxon>
        <taxon>Ascomycota</taxon>
        <taxon>Pezizomycotina</taxon>
        <taxon>Sordariomycetes</taxon>
        <taxon>Hypocreomycetidae</taxon>
        <taxon>Hypocreales</taxon>
        <taxon>Nectriaceae</taxon>
        <taxon>Fusarium</taxon>
        <taxon>Fusarium incarnatum-equiseti species complex</taxon>
    </lineage>
</organism>
<protein>
    <submittedName>
        <fullName evidence="1">Uncharacterized protein</fullName>
    </submittedName>
</protein>
<dbReference type="AlphaFoldDB" id="A0A366R0C4"/>
<dbReference type="OrthoDB" id="5023592at2759"/>
<evidence type="ECO:0000313" key="2">
    <source>
        <dbReference type="Proteomes" id="UP000253153"/>
    </source>
</evidence>
<dbReference type="GeneID" id="41999199"/>
<dbReference type="EMBL" id="QKXC01000257">
    <property type="protein sequence ID" value="RBR09655.1"/>
    <property type="molecule type" value="Genomic_DNA"/>
</dbReference>
<proteinExistence type="predicted"/>
<keyword evidence="2" id="KW-1185">Reference proteome</keyword>
<evidence type="ECO:0000313" key="1">
    <source>
        <dbReference type="EMBL" id="RBR09655.1"/>
    </source>
</evidence>
<comment type="caution">
    <text evidence="1">The sequence shown here is derived from an EMBL/GenBank/DDBJ whole genome shotgun (WGS) entry which is preliminary data.</text>
</comment>
<sequence length="144" mass="16322">MNDQRRTFNPAAVPSVEVLFGQQDDVLAKKVRWTVRKLLEMKQTRSRALVVTRDDTSASTYAEVTSVLTFPNQVDKPVWEIALVNETLDVVEEAALTRSGAASFIPNQQVHPFLRAQHKVIHAFYLVAQCMGKDHNHLPQCRTH</sequence>
<dbReference type="RefSeq" id="XP_031012063.1">
    <property type="nucleotide sequence ID" value="XM_031163903.1"/>
</dbReference>
<reference evidence="1 2" key="1">
    <citation type="submission" date="2018-06" db="EMBL/GenBank/DDBJ databases">
        <title>Fusarium incarnatum-equiseti species complex species 28.</title>
        <authorList>
            <person name="Gardiner D.M."/>
        </authorList>
    </citation>
    <scope>NUCLEOTIDE SEQUENCE [LARGE SCALE GENOMIC DNA]</scope>
    <source>
        <strain evidence="1 2">FIESC_28</strain>
    </source>
</reference>
<gene>
    <name evidence="1" type="ORF">FIESC28_09767</name>
</gene>
<name>A0A366R0C4_9HYPO</name>
<dbReference type="Proteomes" id="UP000253153">
    <property type="component" value="Unassembled WGS sequence"/>
</dbReference>
<accession>A0A366R0C4</accession>